<dbReference type="InterPro" id="IPR035979">
    <property type="entry name" value="RBD_domain_sf"/>
</dbReference>
<gene>
    <name evidence="3" type="ORF">BDV96DRAFT_528278</name>
</gene>
<dbReference type="Proteomes" id="UP000799770">
    <property type="component" value="Unassembled WGS sequence"/>
</dbReference>
<evidence type="ECO:0000259" key="2">
    <source>
        <dbReference type="PROSITE" id="PS50102"/>
    </source>
</evidence>
<dbReference type="OrthoDB" id="1049195at2759"/>
<sequence>MIIASGPVHYAPFLAGWKEFKDNTRQVLEYQPGWTDVMDGPLSNERQGWCRIDRKSDAESAYAHYITSRQVLVHYFKTSRKDGNYRILKCNCSMLFPGIPPGTHSNSQSGIHVNNVNQYMARLYNISTQQYNGPTSTPYNYATYPQAQAYSYPAYATYGVPMPTPTQQAFYSSNRGLTVSGHHGVMLTEARGVFISGLSYSVSPKDLNDLISLAGVVPLDIPKMHKDGRTGDFKGVATVKFHSKEDAQRAAAHLNLMQHMGQTINVRLDTDATVVGQIEPTIVNGSNTNTA</sequence>
<dbReference type="PROSITE" id="PS50102">
    <property type="entry name" value="RRM"/>
    <property type="match status" value="1"/>
</dbReference>
<evidence type="ECO:0000256" key="1">
    <source>
        <dbReference type="PROSITE-ProRule" id="PRU00176"/>
    </source>
</evidence>
<dbReference type="GO" id="GO:0003723">
    <property type="term" value="F:RNA binding"/>
    <property type="evidence" value="ECO:0007669"/>
    <property type="project" value="UniProtKB-UniRule"/>
</dbReference>
<keyword evidence="1" id="KW-0694">RNA-binding</keyword>
<dbReference type="Gene3D" id="3.30.70.330">
    <property type="match status" value="1"/>
</dbReference>
<dbReference type="CDD" id="cd00590">
    <property type="entry name" value="RRM_SF"/>
    <property type="match status" value="1"/>
</dbReference>
<dbReference type="InterPro" id="IPR012677">
    <property type="entry name" value="Nucleotide-bd_a/b_plait_sf"/>
</dbReference>
<organism evidence="3 4">
    <name type="scientific">Lophiotrema nucula</name>
    <dbReference type="NCBI Taxonomy" id="690887"/>
    <lineage>
        <taxon>Eukaryota</taxon>
        <taxon>Fungi</taxon>
        <taxon>Dikarya</taxon>
        <taxon>Ascomycota</taxon>
        <taxon>Pezizomycotina</taxon>
        <taxon>Dothideomycetes</taxon>
        <taxon>Pleosporomycetidae</taxon>
        <taxon>Pleosporales</taxon>
        <taxon>Lophiotremataceae</taxon>
        <taxon>Lophiotrema</taxon>
    </lineage>
</organism>
<dbReference type="SMART" id="SM00360">
    <property type="entry name" value="RRM"/>
    <property type="match status" value="1"/>
</dbReference>
<name>A0A6A5YTM2_9PLEO</name>
<reference evidence="3" key="1">
    <citation type="journal article" date="2020" name="Stud. Mycol.">
        <title>101 Dothideomycetes genomes: a test case for predicting lifestyles and emergence of pathogens.</title>
        <authorList>
            <person name="Haridas S."/>
            <person name="Albert R."/>
            <person name="Binder M."/>
            <person name="Bloem J."/>
            <person name="Labutti K."/>
            <person name="Salamov A."/>
            <person name="Andreopoulos B."/>
            <person name="Baker S."/>
            <person name="Barry K."/>
            <person name="Bills G."/>
            <person name="Bluhm B."/>
            <person name="Cannon C."/>
            <person name="Castanera R."/>
            <person name="Culley D."/>
            <person name="Daum C."/>
            <person name="Ezra D."/>
            <person name="Gonzalez J."/>
            <person name="Henrissat B."/>
            <person name="Kuo A."/>
            <person name="Liang C."/>
            <person name="Lipzen A."/>
            <person name="Lutzoni F."/>
            <person name="Magnuson J."/>
            <person name="Mondo S."/>
            <person name="Nolan M."/>
            <person name="Ohm R."/>
            <person name="Pangilinan J."/>
            <person name="Park H.-J."/>
            <person name="Ramirez L."/>
            <person name="Alfaro M."/>
            <person name="Sun H."/>
            <person name="Tritt A."/>
            <person name="Yoshinaga Y."/>
            <person name="Zwiers L.-H."/>
            <person name="Turgeon B."/>
            <person name="Goodwin S."/>
            <person name="Spatafora J."/>
            <person name="Crous P."/>
            <person name="Grigoriev I."/>
        </authorList>
    </citation>
    <scope>NUCLEOTIDE SEQUENCE</scope>
    <source>
        <strain evidence="3">CBS 627.86</strain>
    </source>
</reference>
<keyword evidence="4" id="KW-1185">Reference proteome</keyword>
<dbReference type="InterPro" id="IPR000504">
    <property type="entry name" value="RRM_dom"/>
</dbReference>
<protein>
    <recommendedName>
        <fullName evidence="2">RRM domain-containing protein</fullName>
    </recommendedName>
</protein>
<accession>A0A6A5YTM2</accession>
<dbReference type="SUPFAM" id="SSF54928">
    <property type="entry name" value="RNA-binding domain, RBD"/>
    <property type="match status" value="1"/>
</dbReference>
<evidence type="ECO:0000313" key="3">
    <source>
        <dbReference type="EMBL" id="KAF2110084.1"/>
    </source>
</evidence>
<proteinExistence type="predicted"/>
<feature type="domain" description="RRM" evidence="2">
    <location>
        <begin position="191"/>
        <end position="271"/>
    </location>
</feature>
<dbReference type="EMBL" id="ML977339">
    <property type="protein sequence ID" value="KAF2110084.1"/>
    <property type="molecule type" value="Genomic_DNA"/>
</dbReference>
<dbReference type="AlphaFoldDB" id="A0A6A5YTM2"/>
<dbReference type="Pfam" id="PF00076">
    <property type="entry name" value="RRM_1"/>
    <property type="match status" value="1"/>
</dbReference>
<evidence type="ECO:0000313" key="4">
    <source>
        <dbReference type="Proteomes" id="UP000799770"/>
    </source>
</evidence>